<evidence type="ECO:0000256" key="8">
    <source>
        <dbReference type="ARBA" id="ARBA00023015"/>
    </source>
</evidence>
<comment type="similarity">
    <text evidence="11">Belongs to the JMJD6 family.</text>
</comment>
<dbReference type="STRING" id="6313.A0A0K0D2A4"/>
<comment type="cofactor">
    <cofactor evidence="1">
        <name>Fe(2+)</name>
        <dbReference type="ChEBI" id="CHEBI:29033"/>
    </cofactor>
</comment>
<dbReference type="PROSITE" id="PS51184">
    <property type="entry name" value="JMJC"/>
    <property type="match status" value="1"/>
</dbReference>
<dbReference type="WBParaSite" id="ACAC_0000419901-mRNA-1">
    <property type="protein sequence ID" value="ACAC_0000419901-mRNA-1"/>
    <property type="gene ID" value="ACAC_0000419901"/>
</dbReference>
<dbReference type="GO" id="GO:0005634">
    <property type="term" value="C:nucleus"/>
    <property type="evidence" value="ECO:0007669"/>
    <property type="project" value="UniProtKB-SubCell"/>
</dbReference>
<organism evidence="13 14">
    <name type="scientific">Angiostrongylus cantonensis</name>
    <name type="common">Rat lungworm</name>
    <dbReference type="NCBI Taxonomy" id="6313"/>
    <lineage>
        <taxon>Eukaryota</taxon>
        <taxon>Metazoa</taxon>
        <taxon>Ecdysozoa</taxon>
        <taxon>Nematoda</taxon>
        <taxon>Chromadorea</taxon>
        <taxon>Rhabditida</taxon>
        <taxon>Rhabditina</taxon>
        <taxon>Rhabditomorpha</taxon>
        <taxon>Strongyloidea</taxon>
        <taxon>Metastrongylidae</taxon>
        <taxon>Angiostrongylus</taxon>
    </lineage>
</organism>
<dbReference type="AlphaFoldDB" id="A0A0K0D2A4"/>
<dbReference type="GO" id="GO:0046872">
    <property type="term" value="F:metal ion binding"/>
    <property type="evidence" value="ECO:0007669"/>
    <property type="project" value="UniProtKB-KW"/>
</dbReference>
<proteinExistence type="inferred from homology"/>
<evidence type="ECO:0000256" key="11">
    <source>
        <dbReference type="ARBA" id="ARBA00038068"/>
    </source>
</evidence>
<dbReference type="GO" id="GO:0106140">
    <property type="term" value="F:P-TEFb complex binding"/>
    <property type="evidence" value="ECO:0007669"/>
    <property type="project" value="TreeGrafter"/>
</dbReference>
<accession>A0A0K0D2A4</accession>
<dbReference type="PANTHER" id="PTHR12480:SF32">
    <property type="entry name" value="BIFUNCTIONAL ARGININE DEMETHYLASE AND LYSYL-HYDROXYLASE JMJD6"/>
    <property type="match status" value="1"/>
</dbReference>
<keyword evidence="5" id="KW-0223">Dioxygenase</keyword>
<dbReference type="GO" id="GO:0005737">
    <property type="term" value="C:cytoplasm"/>
    <property type="evidence" value="ECO:0007669"/>
    <property type="project" value="TreeGrafter"/>
</dbReference>
<keyword evidence="7" id="KW-0408">Iron</keyword>
<dbReference type="Pfam" id="PF02373">
    <property type="entry name" value="JmjC"/>
    <property type="match status" value="1"/>
</dbReference>
<dbReference type="InterPro" id="IPR050910">
    <property type="entry name" value="JMJD6_ArgDemeth/LysHydrox"/>
</dbReference>
<dbReference type="SMART" id="SM00558">
    <property type="entry name" value="JmjC"/>
    <property type="match status" value="1"/>
</dbReference>
<dbReference type="PANTHER" id="PTHR12480">
    <property type="entry name" value="ARGININE DEMETHYLASE AND LYSYL-HYDROXYLASE JMJD"/>
    <property type="match status" value="1"/>
</dbReference>
<reference evidence="13" key="1">
    <citation type="submission" date="2012-09" db="EMBL/GenBank/DDBJ databases">
        <authorList>
            <person name="Martin A.A."/>
        </authorList>
    </citation>
    <scope>NUCLEOTIDE SEQUENCE</scope>
</reference>
<keyword evidence="13" id="KW-1185">Reference proteome</keyword>
<keyword evidence="10" id="KW-0539">Nucleus</keyword>
<keyword evidence="3" id="KW-0479">Metal-binding</keyword>
<dbReference type="SUPFAM" id="SSF51197">
    <property type="entry name" value="Clavaminate synthase-like"/>
    <property type="match status" value="1"/>
</dbReference>
<sequence>LKDGWSALDLANKFKLAPLDDKMERVDGTALNVEEFQEKYEAPRIPCVITGLTRNWKAHENWTIRKLAQKYGNVRFKCGERKYGRPVMLKFKYYAEYMRENDDDSPLYIFDDSFGERKYTKKLLSDYEVPLIFRDNLFEILGTHEKRPQYRWIVIGPARSGTNIHVDPLGTSAWNALIHDVFVNVIIRNFRWVLIHPDTPKELLRIPKSQRGIHPKEAITWFSTVYKRIHDGDWPFHKYPVIECQQRPGEVIFVPCGWWHVVINEDDTVAVTENFCSRINLVHVYSTILKFRPGLTRIFLKRYK</sequence>
<dbReference type="GO" id="GO:0006909">
    <property type="term" value="P:phagocytosis"/>
    <property type="evidence" value="ECO:0007669"/>
    <property type="project" value="TreeGrafter"/>
</dbReference>
<evidence type="ECO:0000256" key="1">
    <source>
        <dbReference type="ARBA" id="ARBA00001954"/>
    </source>
</evidence>
<feature type="domain" description="JmjC" evidence="12">
    <location>
        <begin position="118"/>
        <end position="292"/>
    </location>
</feature>
<evidence type="ECO:0000313" key="13">
    <source>
        <dbReference type="Proteomes" id="UP000035642"/>
    </source>
</evidence>
<evidence type="ECO:0000256" key="9">
    <source>
        <dbReference type="ARBA" id="ARBA00023163"/>
    </source>
</evidence>
<keyword evidence="9" id="KW-0804">Transcription</keyword>
<evidence type="ECO:0000256" key="10">
    <source>
        <dbReference type="ARBA" id="ARBA00023242"/>
    </source>
</evidence>
<dbReference type="GO" id="GO:0033749">
    <property type="term" value="F:histone H4R3 demethylase activity"/>
    <property type="evidence" value="ECO:0007669"/>
    <property type="project" value="TreeGrafter"/>
</dbReference>
<evidence type="ECO:0000256" key="6">
    <source>
        <dbReference type="ARBA" id="ARBA00023002"/>
    </source>
</evidence>
<comment type="subcellular location">
    <subcellularLocation>
        <location evidence="2">Nucleus</location>
    </subcellularLocation>
</comment>
<reference evidence="14" key="2">
    <citation type="submission" date="2017-02" db="UniProtKB">
        <authorList>
            <consortium name="WormBaseParasite"/>
        </authorList>
    </citation>
    <scope>IDENTIFICATION</scope>
</reference>
<evidence type="ECO:0000313" key="14">
    <source>
        <dbReference type="WBParaSite" id="ACAC_0000419901-mRNA-1"/>
    </source>
</evidence>
<dbReference type="Proteomes" id="UP000035642">
    <property type="component" value="Unassembled WGS sequence"/>
</dbReference>
<name>A0A0K0D2A4_ANGCA</name>
<evidence type="ECO:0000256" key="4">
    <source>
        <dbReference type="ARBA" id="ARBA00022853"/>
    </source>
</evidence>
<evidence type="ECO:0000256" key="2">
    <source>
        <dbReference type="ARBA" id="ARBA00004123"/>
    </source>
</evidence>
<evidence type="ECO:0000256" key="3">
    <source>
        <dbReference type="ARBA" id="ARBA00022723"/>
    </source>
</evidence>
<keyword evidence="8" id="KW-0805">Transcription regulation</keyword>
<dbReference type="Gene3D" id="2.60.120.650">
    <property type="entry name" value="Cupin"/>
    <property type="match status" value="1"/>
</dbReference>
<evidence type="ECO:0000256" key="7">
    <source>
        <dbReference type="ARBA" id="ARBA00023004"/>
    </source>
</evidence>
<evidence type="ECO:0000256" key="5">
    <source>
        <dbReference type="ARBA" id="ARBA00022964"/>
    </source>
</evidence>
<keyword evidence="4" id="KW-0156">Chromatin regulator</keyword>
<evidence type="ECO:0000259" key="12">
    <source>
        <dbReference type="PROSITE" id="PS51184"/>
    </source>
</evidence>
<protein>
    <submittedName>
        <fullName evidence="14">JmjC domain-containing protein</fullName>
    </submittedName>
</protein>
<dbReference type="InterPro" id="IPR003347">
    <property type="entry name" value="JmjC_dom"/>
</dbReference>
<keyword evidence="6" id="KW-0560">Oxidoreductase</keyword>